<gene>
    <name evidence="4" type="ORF">OG222_14125</name>
</gene>
<evidence type="ECO:0000313" key="4">
    <source>
        <dbReference type="EMBL" id="WTQ74166.1"/>
    </source>
</evidence>
<keyword evidence="2" id="KW-0812">Transmembrane</keyword>
<feature type="compositionally biased region" description="Low complexity" evidence="1">
    <location>
        <begin position="40"/>
        <end position="54"/>
    </location>
</feature>
<feature type="compositionally biased region" description="Gly residues" evidence="1">
    <location>
        <begin position="129"/>
        <end position="138"/>
    </location>
</feature>
<sequence length="580" mass="60007">MTQPPGPQPPEGSFGAAYDPPPGPPQPAPPGYGYPPQQPGPYGRQPGPYAQQPGTYGPGAQQSGPYAPPNPYAQQAGHGFPPQPPTVTAPQGGPPSGPGGGGRFKGRTGVVVGAVLAVLLLAGGGIWLATGDDGGGTGKPVARKSDDTAKPSGSPGPDKGGSVTGPTAAELNAGRKPGEAKVAWLAENGVDLPAYGEDAYGPWFAGDIVAKGMYRKVTGYAAADGTEKWSLPLPTDLCAAPTRPTADGKIVVAVEDNVSEDEADCSVLQMIDLRTGKAGWKKTVPRTGLQDALSHVAMSVNGGTVTFGRTGNTSAFRIADGKELFGRREGVCQPYAYTSGARMIGAVSCQAEPADPVQDEVQEVDPTTGAAKWTYRLKPGWQVDHVYSVSPPVISIKQEGKWAIAVLNDNGTYRSQLAGGDENYAVRCDEDSVAEGGNLDGCAGVTADSGRVYLSTEPKTDKEGESNKIVAFDLATGKAVWKAAAPGRRLVWPLRMEGTDVLVHVEASYRTPGSVAALAPTGGELRTLLKHPASAAETESSLFEPEVAYEGGRSVLMATRISADDDEEEMAATALLVFGE</sequence>
<dbReference type="InterPro" id="IPR002372">
    <property type="entry name" value="PQQ_rpt_dom"/>
</dbReference>
<dbReference type="AlphaFoldDB" id="A0AAU1LSC6"/>
<proteinExistence type="predicted"/>
<dbReference type="EMBL" id="CP108169">
    <property type="protein sequence ID" value="WTQ74166.1"/>
    <property type="molecule type" value="Genomic_DNA"/>
</dbReference>
<feature type="domain" description="Pyrrolo-quinoline quinone repeat" evidence="3">
    <location>
        <begin position="205"/>
        <end position="324"/>
    </location>
</feature>
<dbReference type="Gene3D" id="2.130.10.10">
    <property type="entry name" value="YVTN repeat-like/Quinoprotein amine dehydrogenase"/>
    <property type="match status" value="2"/>
</dbReference>
<evidence type="ECO:0000259" key="3">
    <source>
        <dbReference type="Pfam" id="PF13360"/>
    </source>
</evidence>
<feature type="transmembrane region" description="Helical" evidence="2">
    <location>
        <begin position="110"/>
        <end position="129"/>
    </location>
</feature>
<dbReference type="Pfam" id="PF13360">
    <property type="entry name" value="PQQ_2"/>
    <property type="match status" value="2"/>
</dbReference>
<feature type="region of interest" description="Disordered" evidence="1">
    <location>
        <begin position="129"/>
        <end position="175"/>
    </location>
</feature>
<evidence type="ECO:0000256" key="2">
    <source>
        <dbReference type="SAM" id="Phobius"/>
    </source>
</evidence>
<evidence type="ECO:0000256" key="1">
    <source>
        <dbReference type="SAM" id="MobiDB-lite"/>
    </source>
</evidence>
<feature type="region of interest" description="Disordered" evidence="1">
    <location>
        <begin position="1"/>
        <end position="105"/>
    </location>
</feature>
<protein>
    <submittedName>
        <fullName evidence="4">PQQ-binding-like beta-propeller repeat protein</fullName>
    </submittedName>
</protein>
<feature type="compositionally biased region" description="Pro residues" evidence="1">
    <location>
        <begin position="1"/>
        <end position="10"/>
    </location>
</feature>
<feature type="compositionally biased region" description="Pro residues" evidence="1">
    <location>
        <begin position="81"/>
        <end position="97"/>
    </location>
</feature>
<reference evidence="4" key="1">
    <citation type="submission" date="2022-10" db="EMBL/GenBank/DDBJ databases">
        <title>The complete genomes of actinobacterial strains from the NBC collection.</title>
        <authorList>
            <person name="Joergensen T.S."/>
            <person name="Alvarez Arevalo M."/>
            <person name="Sterndorff E.B."/>
            <person name="Faurdal D."/>
            <person name="Vuksanovic O."/>
            <person name="Mourched A.-S."/>
            <person name="Charusanti P."/>
            <person name="Shaw S."/>
            <person name="Blin K."/>
            <person name="Weber T."/>
        </authorList>
    </citation>
    <scope>NUCLEOTIDE SEQUENCE</scope>
    <source>
        <strain evidence="4">NBC_00148</strain>
    </source>
</reference>
<dbReference type="InterPro" id="IPR015943">
    <property type="entry name" value="WD40/YVTN_repeat-like_dom_sf"/>
</dbReference>
<feature type="compositionally biased region" description="Pro residues" evidence="1">
    <location>
        <begin position="19"/>
        <end position="39"/>
    </location>
</feature>
<keyword evidence="2" id="KW-0472">Membrane</keyword>
<dbReference type="SUPFAM" id="SSF50969">
    <property type="entry name" value="YVTN repeat-like/Quinoprotein amine dehydrogenase"/>
    <property type="match status" value="1"/>
</dbReference>
<dbReference type="InterPro" id="IPR011044">
    <property type="entry name" value="Quino_amine_DH_bsu"/>
</dbReference>
<accession>A0AAU1LSC6</accession>
<organism evidence="4">
    <name type="scientific">Streptomyces sp. NBC_00148</name>
    <dbReference type="NCBI Taxonomy" id="2903626"/>
    <lineage>
        <taxon>Bacteria</taxon>
        <taxon>Bacillati</taxon>
        <taxon>Actinomycetota</taxon>
        <taxon>Actinomycetes</taxon>
        <taxon>Kitasatosporales</taxon>
        <taxon>Streptomycetaceae</taxon>
        <taxon>Streptomyces</taxon>
    </lineage>
</organism>
<keyword evidence="2" id="KW-1133">Transmembrane helix</keyword>
<name>A0AAU1LSC6_9ACTN</name>
<feature type="domain" description="Pyrrolo-quinoline quinone repeat" evidence="3">
    <location>
        <begin position="359"/>
        <end position="530"/>
    </location>
</feature>